<evidence type="ECO:0000313" key="9">
    <source>
        <dbReference type="EMBL" id="MEQ4481032.1"/>
    </source>
</evidence>
<dbReference type="Pfam" id="PF00528">
    <property type="entry name" value="BPD_transp_1"/>
    <property type="match status" value="1"/>
</dbReference>
<dbReference type="Gene3D" id="1.10.3720.10">
    <property type="entry name" value="MetI-like"/>
    <property type="match status" value="1"/>
</dbReference>
<dbReference type="CDD" id="cd06261">
    <property type="entry name" value="TM_PBP2"/>
    <property type="match status" value="1"/>
</dbReference>
<comment type="caution">
    <text evidence="9">The sequence shown here is derived from an EMBL/GenBank/DDBJ whole genome shotgun (WGS) entry which is preliminary data.</text>
</comment>
<evidence type="ECO:0000313" key="10">
    <source>
        <dbReference type="Proteomes" id="UP001493487"/>
    </source>
</evidence>
<keyword evidence="5 7" id="KW-1133">Transmembrane helix</keyword>
<keyword evidence="4 7" id="KW-0812">Transmembrane</keyword>
<evidence type="ECO:0000259" key="8">
    <source>
        <dbReference type="PROSITE" id="PS50928"/>
    </source>
</evidence>
<evidence type="ECO:0000256" key="6">
    <source>
        <dbReference type="ARBA" id="ARBA00023136"/>
    </source>
</evidence>
<evidence type="ECO:0000256" key="7">
    <source>
        <dbReference type="RuleBase" id="RU363032"/>
    </source>
</evidence>
<feature type="transmembrane region" description="Helical" evidence="7">
    <location>
        <begin position="263"/>
        <end position="280"/>
    </location>
</feature>
<comment type="subcellular location">
    <subcellularLocation>
        <location evidence="1 7">Cell membrane</location>
        <topology evidence="1 7">Multi-pass membrane protein</topology>
    </subcellularLocation>
</comment>
<evidence type="ECO:0000256" key="2">
    <source>
        <dbReference type="ARBA" id="ARBA00022448"/>
    </source>
</evidence>
<evidence type="ECO:0000256" key="1">
    <source>
        <dbReference type="ARBA" id="ARBA00004651"/>
    </source>
</evidence>
<evidence type="ECO:0000256" key="5">
    <source>
        <dbReference type="ARBA" id="ARBA00022989"/>
    </source>
</evidence>
<feature type="transmembrane region" description="Helical" evidence="7">
    <location>
        <begin position="7"/>
        <end position="34"/>
    </location>
</feature>
<evidence type="ECO:0000256" key="4">
    <source>
        <dbReference type="ARBA" id="ARBA00022692"/>
    </source>
</evidence>
<dbReference type="Proteomes" id="UP001493487">
    <property type="component" value="Unassembled WGS sequence"/>
</dbReference>
<keyword evidence="2 7" id="KW-0813">Transport</keyword>
<feature type="transmembrane region" description="Helical" evidence="7">
    <location>
        <begin position="111"/>
        <end position="129"/>
    </location>
</feature>
<dbReference type="InterPro" id="IPR035906">
    <property type="entry name" value="MetI-like_sf"/>
</dbReference>
<gene>
    <name evidence="9" type="ORF">QJS35_01345</name>
</gene>
<reference evidence="9 10" key="1">
    <citation type="journal article" date="2023" name="Genome Announc.">
        <title>Pan-Genome Analyses of the Genus Cohnella and Proposal of the Novel Species Cohnella silvisoli sp. nov., Isolated from Forest Soil.</title>
        <authorList>
            <person name="Wang C."/>
            <person name="Mao L."/>
            <person name="Bao G."/>
            <person name="Zhu H."/>
        </authorList>
    </citation>
    <scope>NUCLEOTIDE SEQUENCE [LARGE SCALE GENOMIC DNA]</scope>
    <source>
        <strain evidence="9 10">NL03-T5-1</strain>
    </source>
</reference>
<accession>A0ABV1KLV6</accession>
<organism evidence="9 10">
    <name type="scientific">Cohnella silvisoli</name>
    <dbReference type="NCBI Taxonomy" id="2873699"/>
    <lineage>
        <taxon>Bacteria</taxon>
        <taxon>Bacillati</taxon>
        <taxon>Bacillota</taxon>
        <taxon>Bacilli</taxon>
        <taxon>Bacillales</taxon>
        <taxon>Paenibacillaceae</taxon>
        <taxon>Cohnella</taxon>
    </lineage>
</organism>
<keyword evidence="6 7" id="KW-0472">Membrane</keyword>
<feature type="transmembrane region" description="Helical" evidence="7">
    <location>
        <begin position="141"/>
        <end position="163"/>
    </location>
</feature>
<dbReference type="RefSeq" id="WP_232182630.1">
    <property type="nucleotide sequence ID" value="NZ_JAIOAP010000001.1"/>
</dbReference>
<dbReference type="InterPro" id="IPR000515">
    <property type="entry name" value="MetI-like"/>
</dbReference>
<dbReference type="PANTHER" id="PTHR43744:SF9">
    <property type="entry name" value="POLYGALACTURONAN_RHAMNOGALACTURONAN TRANSPORT SYSTEM PERMEASE PROTEIN YTCP"/>
    <property type="match status" value="1"/>
</dbReference>
<keyword evidence="3" id="KW-1003">Cell membrane</keyword>
<dbReference type="EMBL" id="JASKHM010000001">
    <property type="protein sequence ID" value="MEQ4481032.1"/>
    <property type="molecule type" value="Genomic_DNA"/>
</dbReference>
<dbReference type="PANTHER" id="PTHR43744">
    <property type="entry name" value="ABC TRANSPORTER PERMEASE PROTEIN MG189-RELATED-RELATED"/>
    <property type="match status" value="1"/>
</dbReference>
<dbReference type="PROSITE" id="PS50928">
    <property type="entry name" value="ABC_TM1"/>
    <property type="match status" value="1"/>
</dbReference>
<feature type="transmembrane region" description="Helical" evidence="7">
    <location>
        <begin position="184"/>
        <end position="209"/>
    </location>
</feature>
<sequence length="295" mass="32659">MNRGKDIFIFNIIAFIIVGIVGGAAIIPFVMLLVGSFQSEDSILQHGYSLIPRTFDLGAYKFIFDQPAKIIQSYGVTLFITVAGTGLSLFFSSMAAYVLARKDVKYRNPMAFYLFFTTLFSAGLVPYYMLITNYLFLRNTISILLLSGMFNVLYILILRTYIANSIPDSISESAKIDGANDFSIFMKVILPLLKPALASIGLFVALGYWNDWYTATLFITEEKLFPLQYTLYKLLSSTTFAKQLLEGNGAVSAIELPQQTVKLALTVVATGPIVLAYPFVQKYFVSGLTIGSVKG</sequence>
<dbReference type="SUPFAM" id="SSF161098">
    <property type="entry name" value="MetI-like"/>
    <property type="match status" value="1"/>
</dbReference>
<keyword evidence="10" id="KW-1185">Reference proteome</keyword>
<protein>
    <submittedName>
        <fullName evidence="9">Carbohydrate ABC transporter permease</fullName>
    </submittedName>
</protein>
<comment type="similarity">
    <text evidence="7">Belongs to the binding-protein-dependent transport system permease family.</text>
</comment>
<feature type="transmembrane region" description="Helical" evidence="7">
    <location>
        <begin position="74"/>
        <end position="99"/>
    </location>
</feature>
<feature type="domain" description="ABC transmembrane type-1" evidence="8">
    <location>
        <begin position="74"/>
        <end position="269"/>
    </location>
</feature>
<evidence type="ECO:0000256" key="3">
    <source>
        <dbReference type="ARBA" id="ARBA00022475"/>
    </source>
</evidence>
<proteinExistence type="inferred from homology"/>
<name>A0ABV1KLV6_9BACL</name>